<dbReference type="InterPro" id="IPR029039">
    <property type="entry name" value="Flavoprotein-like_sf"/>
</dbReference>
<feature type="compositionally biased region" description="Basic and acidic residues" evidence="1">
    <location>
        <begin position="9"/>
        <end position="21"/>
    </location>
</feature>
<dbReference type="Proteomes" id="UP000318571">
    <property type="component" value="Chromosome 4"/>
</dbReference>
<evidence type="ECO:0000313" key="4">
    <source>
        <dbReference type="Proteomes" id="UP000318571"/>
    </source>
</evidence>
<name>A0A553NR75_TIGCA</name>
<protein>
    <recommendedName>
        <fullName evidence="2">Flavodoxin-like fold domain-containing protein</fullName>
    </recommendedName>
</protein>
<feature type="domain" description="Flavodoxin-like fold" evidence="2">
    <location>
        <begin position="29"/>
        <end position="214"/>
    </location>
</feature>
<reference evidence="3 4" key="1">
    <citation type="journal article" date="2018" name="Nat. Ecol. Evol.">
        <title>Genomic signatures of mitonuclear coevolution across populations of Tigriopus californicus.</title>
        <authorList>
            <person name="Barreto F.S."/>
            <person name="Watson E.T."/>
            <person name="Lima T.G."/>
            <person name="Willett C.S."/>
            <person name="Edmands S."/>
            <person name="Li W."/>
            <person name="Burton R.S."/>
        </authorList>
    </citation>
    <scope>NUCLEOTIDE SEQUENCE [LARGE SCALE GENOMIC DNA]</scope>
    <source>
        <strain evidence="3 4">San Diego</strain>
    </source>
</reference>
<feature type="region of interest" description="Disordered" evidence="1">
    <location>
        <begin position="1"/>
        <end position="24"/>
    </location>
</feature>
<accession>A0A553NR75</accession>
<dbReference type="SUPFAM" id="SSF52218">
    <property type="entry name" value="Flavoproteins"/>
    <property type="match status" value="1"/>
</dbReference>
<evidence type="ECO:0000259" key="2">
    <source>
        <dbReference type="Pfam" id="PF02525"/>
    </source>
</evidence>
<dbReference type="InterPro" id="IPR003680">
    <property type="entry name" value="Flavodoxin_fold"/>
</dbReference>
<dbReference type="STRING" id="6832.A0A553NR75"/>
<comment type="caution">
    <text evidence="3">The sequence shown here is derived from an EMBL/GenBank/DDBJ whole genome shotgun (WGS) entry which is preliminary data.</text>
</comment>
<dbReference type="PANTHER" id="PTHR43741:SF4">
    <property type="entry name" value="FMN-DEPENDENT NADH:QUINONE OXIDOREDUCTASE"/>
    <property type="match status" value="1"/>
</dbReference>
<proteinExistence type="predicted"/>
<dbReference type="AlphaFoldDB" id="A0A553NR75"/>
<sequence length="230" mass="25792">MFDGQLENWNKDEKVTSHNHGDSSSPVSILYLNASHGPKSLIAQSMQEFWPQLSFPYELQERNLLQSKLIPYGLDHVTAKMRLIHNEGTPDDKALFQPVLDMADELNRTDILVIGTPMWNFSVPYILKQYIDISIQPGINFLEKPLRPVTSGKSLVIVTSCGGTYRDGSRPDFLGPYLKDIFHMVGFERAFEVNIQGAAQKDRTKLLSSARLKLLEIAANLGETNGRASS</sequence>
<organism evidence="3 4">
    <name type="scientific">Tigriopus californicus</name>
    <name type="common">Marine copepod</name>
    <dbReference type="NCBI Taxonomy" id="6832"/>
    <lineage>
        <taxon>Eukaryota</taxon>
        <taxon>Metazoa</taxon>
        <taxon>Ecdysozoa</taxon>
        <taxon>Arthropoda</taxon>
        <taxon>Crustacea</taxon>
        <taxon>Multicrustacea</taxon>
        <taxon>Hexanauplia</taxon>
        <taxon>Copepoda</taxon>
        <taxon>Harpacticoida</taxon>
        <taxon>Harpacticidae</taxon>
        <taxon>Tigriopus</taxon>
    </lineage>
</organism>
<evidence type="ECO:0000256" key="1">
    <source>
        <dbReference type="SAM" id="MobiDB-lite"/>
    </source>
</evidence>
<dbReference type="Gene3D" id="3.40.50.360">
    <property type="match status" value="1"/>
</dbReference>
<evidence type="ECO:0000313" key="3">
    <source>
        <dbReference type="EMBL" id="TRY67934.1"/>
    </source>
</evidence>
<dbReference type="PANTHER" id="PTHR43741">
    <property type="entry name" value="FMN-DEPENDENT NADH-AZOREDUCTASE 1"/>
    <property type="match status" value="1"/>
</dbReference>
<dbReference type="InterPro" id="IPR050104">
    <property type="entry name" value="FMN-dep_NADH:Q_OxRdtase_AzoR1"/>
</dbReference>
<gene>
    <name evidence="3" type="ORF">TCAL_05267</name>
</gene>
<dbReference type="Pfam" id="PF02525">
    <property type="entry name" value="Flavodoxin_2"/>
    <property type="match status" value="1"/>
</dbReference>
<keyword evidence="4" id="KW-1185">Reference proteome</keyword>
<dbReference type="EMBL" id="VCGU01000011">
    <property type="protein sequence ID" value="TRY67934.1"/>
    <property type="molecule type" value="Genomic_DNA"/>
</dbReference>